<keyword evidence="5" id="KW-1133">Transmembrane helix</keyword>
<evidence type="ECO:0000256" key="1">
    <source>
        <dbReference type="ARBA" id="ARBA00022617"/>
    </source>
</evidence>
<dbReference type="Gene3D" id="3.90.10.10">
    <property type="entry name" value="Cytochrome C3"/>
    <property type="match status" value="2"/>
</dbReference>
<protein>
    <submittedName>
        <fullName evidence="8">Cytochrome c, mono-and diheme variants</fullName>
    </submittedName>
</protein>
<reference evidence="8 9" key="1">
    <citation type="submission" date="2016-10" db="EMBL/GenBank/DDBJ databases">
        <authorList>
            <person name="de Groot N.N."/>
        </authorList>
    </citation>
    <scope>NUCLEOTIDE SEQUENCE [LARGE SCALE GENOMIC DNA]</scope>
    <source>
        <strain evidence="8 9">DSM 25186</strain>
    </source>
</reference>
<name>A0A1G9BH31_9BACT</name>
<proteinExistence type="predicted"/>
<dbReference type="InterPro" id="IPR009056">
    <property type="entry name" value="Cyt_c-like_dom"/>
</dbReference>
<dbReference type="InterPro" id="IPR029467">
    <property type="entry name" value="Cyt_c7-like"/>
</dbReference>
<dbReference type="STRING" id="1075417.SAMN05421823_102614"/>
<keyword evidence="2 4" id="KW-0479">Metal-binding</keyword>
<dbReference type="RefSeq" id="WP_089680414.1">
    <property type="nucleotide sequence ID" value="NZ_FNFO01000002.1"/>
</dbReference>
<dbReference type="AlphaFoldDB" id="A0A1G9BH31"/>
<dbReference type="Pfam" id="PF14522">
    <property type="entry name" value="Cytochrome_C7"/>
    <property type="match status" value="1"/>
</dbReference>
<dbReference type="GO" id="GO:0020037">
    <property type="term" value="F:heme binding"/>
    <property type="evidence" value="ECO:0007669"/>
    <property type="project" value="InterPro"/>
</dbReference>
<dbReference type="GO" id="GO:0009055">
    <property type="term" value="F:electron transfer activity"/>
    <property type="evidence" value="ECO:0007669"/>
    <property type="project" value="InterPro"/>
</dbReference>
<dbReference type="PANTHER" id="PTHR39425:SF1">
    <property type="entry name" value="CYTOCHROME C7-LIKE DOMAIN-CONTAINING PROTEIN"/>
    <property type="match status" value="1"/>
</dbReference>
<evidence type="ECO:0000256" key="6">
    <source>
        <dbReference type="SAM" id="SignalP"/>
    </source>
</evidence>
<dbReference type="PROSITE" id="PS51007">
    <property type="entry name" value="CYTC"/>
    <property type="match status" value="1"/>
</dbReference>
<dbReference type="PANTHER" id="PTHR39425">
    <property type="entry name" value="LIPOPROTEIN CYTOCHROME C"/>
    <property type="match status" value="1"/>
</dbReference>
<dbReference type="OrthoDB" id="9782196at2"/>
<evidence type="ECO:0000256" key="4">
    <source>
        <dbReference type="PROSITE-ProRule" id="PRU00433"/>
    </source>
</evidence>
<evidence type="ECO:0000256" key="2">
    <source>
        <dbReference type="ARBA" id="ARBA00022723"/>
    </source>
</evidence>
<dbReference type="SUPFAM" id="SSF46626">
    <property type="entry name" value="Cytochrome c"/>
    <property type="match status" value="1"/>
</dbReference>
<feature type="domain" description="Cytochrome c" evidence="7">
    <location>
        <begin position="53"/>
        <end position="145"/>
    </location>
</feature>
<dbReference type="Proteomes" id="UP000198510">
    <property type="component" value="Unassembled WGS sequence"/>
</dbReference>
<evidence type="ECO:0000256" key="3">
    <source>
        <dbReference type="ARBA" id="ARBA00023004"/>
    </source>
</evidence>
<feature type="transmembrane region" description="Helical" evidence="5">
    <location>
        <begin position="175"/>
        <end position="201"/>
    </location>
</feature>
<keyword evidence="1 4" id="KW-0349">Heme</keyword>
<dbReference type="CDD" id="cd08168">
    <property type="entry name" value="Cytochrom_C3"/>
    <property type="match status" value="1"/>
</dbReference>
<dbReference type="GO" id="GO:0046872">
    <property type="term" value="F:metal ion binding"/>
    <property type="evidence" value="ECO:0007669"/>
    <property type="project" value="UniProtKB-KW"/>
</dbReference>
<feature type="chain" id="PRO_5011563493" evidence="6">
    <location>
        <begin position="26"/>
        <end position="431"/>
    </location>
</feature>
<evidence type="ECO:0000313" key="8">
    <source>
        <dbReference type="EMBL" id="SDK38826.1"/>
    </source>
</evidence>
<keyword evidence="5" id="KW-0472">Membrane</keyword>
<dbReference type="InterPro" id="IPR036909">
    <property type="entry name" value="Cyt_c-like_dom_sf"/>
</dbReference>
<accession>A0A1G9BH31</accession>
<organism evidence="8 9">
    <name type="scientific">Catalinimonas alkaloidigena</name>
    <dbReference type="NCBI Taxonomy" id="1075417"/>
    <lineage>
        <taxon>Bacteria</taxon>
        <taxon>Pseudomonadati</taxon>
        <taxon>Bacteroidota</taxon>
        <taxon>Cytophagia</taxon>
        <taxon>Cytophagales</taxon>
        <taxon>Catalimonadaceae</taxon>
        <taxon>Catalinimonas</taxon>
    </lineage>
</organism>
<dbReference type="SUPFAM" id="SSF48695">
    <property type="entry name" value="Multiheme cytochromes"/>
    <property type="match status" value="1"/>
</dbReference>
<dbReference type="Gene3D" id="1.10.760.10">
    <property type="entry name" value="Cytochrome c-like domain"/>
    <property type="match status" value="1"/>
</dbReference>
<evidence type="ECO:0000313" key="9">
    <source>
        <dbReference type="Proteomes" id="UP000198510"/>
    </source>
</evidence>
<dbReference type="Pfam" id="PF00034">
    <property type="entry name" value="Cytochrom_C"/>
    <property type="match status" value="1"/>
</dbReference>
<feature type="signal peptide" evidence="6">
    <location>
        <begin position="1"/>
        <end position="25"/>
    </location>
</feature>
<dbReference type="EMBL" id="FNFO01000002">
    <property type="protein sequence ID" value="SDK38826.1"/>
    <property type="molecule type" value="Genomic_DNA"/>
</dbReference>
<keyword evidence="6" id="KW-0732">Signal</keyword>
<keyword evidence="5" id="KW-0812">Transmembrane</keyword>
<evidence type="ECO:0000256" key="5">
    <source>
        <dbReference type="SAM" id="Phobius"/>
    </source>
</evidence>
<dbReference type="InterPro" id="IPR036280">
    <property type="entry name" value="Multihaem_cyt_sf"/>
</dbReference>
<keyword evidence="9" id="KW-1185">Reference proteome</keyword>
<sequence>MTRLGRWVAPSLIAFFFLSTIPAWAQNEAAADTAQAAAGDASADAGSGGGDAALVAQGESLFKANCTQCHALDEQVVGPALRGAVDRWPSEAEMISFIRYPQRTIESGQPHAVELYQKYKQYMPNHDFLTEAQVGSIVAYIKNPPASAAPAAGTAGVDGDGAVAAASDSGVGGPIVTILLGGLIFVLVLVLIVLALMLSLLTKFLRKQEGLTEEDREFLEEKTDWGAIVRSTPFKAGVAFVALILLTKVAFDAVYSIGIQQHYAPTQPIAFSHKLHVGMYEINCAYCHTGVYKAKSANIPSPNICMNCHNQIKTESPEIKKIWNAVNTGTPIEWVRVHNLPDLAYFNHSQHTTVGGIECQTCHGQIQEMEVVEQHSSLTMGWCINCHRETVVKAEGNAYYDKLLQVHNAETGNAPMHVVDIGGLECSKCHY</sequence>
<keyword evidence="3 4" id="KW-0408">Iron</keyword>
<gene>
    <name evidence="8" type="ORF">SAMN05421823_102614</name>
</gene>
<evidence type="ECO:0000259" key="7">
    <source>
        <dbReference type="PROSITE" id="PS51007"/>
    </source>
</evidence>